<dbReference type="GO" id="GO:0003700">
    <property type="term" value="F:DNA-binding transcription factor activity"/>
    <property type="evidence" value="ECO:0007669"/>
    <property type="project" value="TreeGrafter"/>
</dbReference>
<keyword evidence="3 10" id="KW-0863">Zinc-finger</keyword>
<dbReference type="InterPro" id="IPR036236">
    <property type="entry name" value="Znf_C2H2_sf"/>
</dbReference>
<evidence type="ECO:0000256" key="5">
    <source>
        <dbReference type="ARBA" id="ARBA00023015"/>
    </source>
</evidence>
<keyword evidence="2" id="KW-0677">Repeat</keyword>
<evidence type="ECO:0000256" key="3">
    <source>
        <dbReference type="ARBA" id="ARBA00022771"/>
    </source>
</evidence>
<evidence type="ECO:0000256" key="11">
    <source>
        <dbReference type="SAM" id="MobiDB-lite"/>
    </source>
</evidence>
<dbReference type="Pfam" id="PF22996">
    <property type="entry name" value="C2H2-2nd_BIRD-IDD"/>
    <property type="match status" value="1"/>
</dbReference>
<evidence type="ECO:0000256" key="6">
    <source>
        <dbReference type="ARBA" id="ARBA00023163"/>
    </source>
</evidence>
<dbReference type="Pfam" id="PF00096">
    <property type="entry name" value="zf-C2H2"/>
    <property type="match status" value="1"/>
</dbReference>
<accession>A0A7I8JXU2</accession>
<evidence type="ECO:0000259" key="12">
    <source>
        <dbReference type="PROSITE" id="PS50157"/>
    </source>
</evidence>
<keyword evidence="5" id="KW-0805">Transcription regulation</keyword>
<dbReference type="GO" id="GO:0005634">
    <property type="term" value="C:nucleus"/>
    <property type="evidence" value="ECO:0007669"/>
    <property type="project" value="TreeGrafter"/>
</dbReference>
<evidence type="ECO:0000256" key="7">
    <source>
        <dbReference type="ARBA" id="ARBA00059785"/>
    </source>
</evidence>
<evidence type="ECO:0000256" key="1">
    <source>
        <dbReference type="ARBA" id="ARBA00022723"/>
    </source>
</evidence>
<evidence type="ECO:0000256" key="9">
    <source>
        <dbReference type="ARBA" id="ARBA00083437"/>
    </source>
</evidence>
<comment type="function">
    <text evidence="7">Transcription activator that acts as a flowering master switch in both long and short days, independently of the circadian clock. Promotes flowering upstream of HD1 by up-regulating FTL1, FTL4, FTL5, FTL6, EHD1, HD3A and RFT1. Seems to repress FTL11 expression. May recognize the consensus motif 5'-TTTGTCGTAAT-3' in target gene promoters.</text>
</comment>
<keyword evidence="6" id="KW-0804">Transcription</keyword>
<evidence type="ECO:0000256" key="2">
    <source>
        <dbReference type="ARBA" id="ARBA00022737"/>
    </source>
</evidence>
<dbReference type="InterPro" id="IPR055187">
    <property type="entry name" value="C2CH-3rd_BIRD-IDD"/>
</dbReference>
<evidence type="ECO:0000313" key="13">
    <source>
        <dbReference type="EMBL" id="CAA7388581.1"/>
    </source>
</evidence>
<keyword evidence="14" id="KW-1185">Reference proteome</keyword>
<evidence type="ECO:0000256" key="8">
    <source>
        <dbReference type="ARBA" id="ARBA00072973"/>
    </source>
</evidence>
<protein>
    <recommendedName>
        <fullName evidence="8">Protein EARLY HEADING DATE 2</fullName>
    </recommendedName>
    <alternativeName>
        <fullName evidence="9">Protein RICE INDETERMINATE 1</fullName>
    </alternativeName>
</protein>
<dbReference type="GO" id="GO:0008270">
    <property type="term" value="F:zinc ion binding"/>
    <property type="evidence" value="ECO:0007669"/>
    <property type="project" value="UniProtKB-KW"/>
</dbReference>
<dbReference type="InterPro" id="IPR013087">
    <property type="entry name" value="Znf_C2H2_type"/>
</dbReference>
<feature type="domain" description="C2H2-type" evidence="12">
    <location>
        <begin position="162"/>
        <end position="190"/>
    </location>
</feature>
<keyword evidence="1" id="KW-0479">Metal-binding</keyword>
<dbReference type="PANTHER" id="PTHR10593">
    <property type="entry name" value="SERINE/THREONINE-PROTEIN KINASE RIO"/>
    <property type="match status" value="1"/>
</dbReference>
<dbReference type="SUPFAM" id="SSF57667">
    <property type="entry name" value="beta-beta-alpha zinc fingers"/>
    <property type="match status" value="1"/>
</dbReference>
<dbReference type="OrthoDB" id="6354171at2759"/>
<evidence type="ECO:0000256" key="4">
    <source>
        <dbReference type="ARBA" id="ARBA00022833"/>
    </source>
</evidence>
<evidence type="ECO:0000256" key="10">
    <source>
        <dbReference type="PROSITE-ProRule" id="PRU00042"/>
    </source>
</evidence>
<dbReference type="Pfam" id="PF22992">
    <property type="entry name" value="C2CH-4th_BIRD-IDD"/>
    <property type="match status" value="1"/>
</dbReference>
<gene>
    <name evidence="13" type="ORF">SI8410_01000790</name>
</gene>
<dbReference type="PROSITE" id="PS00028">
    <property type="entry name" value="ZINC_FINGER_C2H2_1"/>
    <property type="match status" value="1"/>
</dbReference>
<keyword evidence="4" id="KW-0862">Zinc</keyword>
<dbReference type="InterPro" id="IPR031140">
    <property type="entry name" value="IDD1-16"/>
</dbReference>
<dbReference type="FunFam" id="3.30.160.60:FF:000554">
    <property type="entry name" value="protein indeterminate-domain 12-like"/>
    <property type="match status" value="1"/>
</dbReference>
<dbReference type="EMBL" id="LR746264">
    <property type="protein sequence ID" value="CAA7388581.1"/>
    <property type="molecule type" value="Genomic_DNA"/>
</dbReference>
<dbReference type="FunFam" id="3.30.160.60:FF:000131">
    <property type="entry name" value="protein indeterminate-domain 5, chloroplastic-like"/>
    <property type="match status" value="1"/>
</dbReference>
<dbReference type="InterPro" id="IPR055186">
    <property type="entry name" value="C2H2-2nd_BIRD-IDD"/>
</dbReference>
<dbReference type="Gene3D" id="3.30.160.60">
    <property type="entry name" value="Classic Zinc Finger"/>
    <property type="match status" value="1"/>
</dbReference>
<dbReference type="InterPro" id="IPR055185">
    <property type="entry name" value="C2CH-4th_BIRD-IDD"/>
</dbReference>
<dbReference type="PROSITE" id="PS50157">
    <property type="entry name" value="ZINC_FINGER_C2H2_2"/>
    <property type="match status" value="2"/>
</dbReference>
<feature type="domain" description="C2H2-type" evidence="12">
    <location>
        <begin position="86"/>
        <end position="108"/>
    </location>
</feature>
<name>A0A7I8JXU2_SPIIN</name>
<dbReference type="SMART" id="SM00355">
    <property type="entry name" value="ZnF_C2H2"/>
    <property type="match status" value="3"/>
</dbReference>
<dbReference type="Pfam" id="PF22995">
    <property type="entry name" value="C2CH-3rd_BIRD-IDD"/>
    <property type="match status" value="1"/>
</dbReference>
<dbReference type="AlphaFoldDB" id="A0A7I8JXU2"/>
<reference evidence="13" key="1">
    <citation type="submission" date="2020-02" db="EMBL/GenBank/DDBJ databases">
        <authorList>
            <person name="Scholz U."/>
            <person name="Mascher M."/>
            <person name="Fiebig A."/>
        </authorList>
    </citation>
    <scope>NUCLEOTIDE SEQUENCE</scope>
</reference>
<proteinExistence type="predicted"/>
<dbReference type="Proteomes" id="UP000663760">
    <property type="component" value="Chromosome 1"/>
</dbReference>
<dbReference type="PANTHER" id="PTHR10593:SF234">
    <property type="entry name" value="C2H2-TYPE DOMAIN-CONTAINING PROTEIN"/>
    <property type="match status" value="1"/>
</dbReference>
<feature type="region of interest" description="Disordered" evidence="11">
    <location>
        <begin position="36"/>
        <end position="69"/>
    </location>
</feature>
<sequence length="464" mass="49780">MTREGECTASANLGTEEVQELWRLLQLQQLNPLLLRSSATGNSPSPTTLPLPPPVEKKKRNLPGTPDPTAEVIALSPRSLMTANRFVCEICRKGFQRDQNLQLHRRGHNLPWKLRQRTSTEARKRVYVCPEGTCVHHDPSRALGDLTGIKKHFCRKHGEKNWKCDRCSKRYAVQSDLKAHSKTCSSREYKCDCGSVFSRRDSFVTHTAFCNVLTEESSKASHRLTGFMTGTSQGRTGEVPVQNDFGSGSSAGISEFIAGVDHSLMGPSDDLICSSSGPISTTSGVFSGIMAEDKSSSLMKAPAHMSATALLQRAAQVGARASANTNPSLATAVLGSWMQQPYDFRSHFTGDACAGLGSQFFNTSVGGGGGSVLNDAEMFLGMTAVAGIPSSLFSSSATAGSAPGAGRDPSTVDFLGVGEARSPVKKSQEQRSHLSQLVPANQQCFQEVIPGKVSVFVKDYASDI</sequence>
<organism evidence="13 14">
    <name type="scientific">Spirodela intermedia</name>
    <name type="common">Intermediate duckweed</name>
    <dbReference type="NCBI Taxonomy" id="51605"/>
    <lineage>
        <taxon>Eukaryota</taxon>
        <taxon>Viridiplantae</taxon>
        <taxon>Streptophyta</taxon>
        <taxon>Embryophyta</taxon>
        <taxon>Tracheophyta</taxon>
        <taxon>Spermatophyta</taxon>
        <taxon>Magnoliopsida</taxon>
        <taxon>Liliopsida</taxon>
        <taxon>Araceae</taxon>
        <taxon>Lemnoideae</taxon>
        <taxon>Spirodela</taxon>
    </lineage>
</organism>
<evidence type="ECO:0000313" key="14">
    <source>
        <dbReference type="Proteomes" id="UP000663760"/>
    </source>
</evidence>